<dbReference type="OrthoDB" id="421327at2759"/>
<evidence type="ECO:0000256" key="5">
    <source>
        <dbReference type="ARBA" id="ARBA00023014"/>
    </source>
</evidence>
<proteinExistence type="predicted"/>
<organism evidence="9 10">
    <name type="scientific">Phlebiopsis gigantea (strain 11061_1 CR5-6)</name>
    <name type="common">White-rot fungus</name>
    <name type="synonym">Peniophora gigantea</name>
    <dbReference type="NCBI Taxonomy" id="745531"/>
    <lineage>
        <taxon>Eukaryota</taxon>
        <taxon>Fungi</taxon>
        <taxon>Dikarya</taxon>
        <taxon>Basidiomycota</taxon>
        <taxon>Agaricomycotina</taxon>
        <taxon>Agaricomycetes</taxon>
        <taxon>Polyporales</taxon>
        <taxon>Phanerochaetaceae</taxon>
        <taxon>Phlebiopsis</taxon>
    </lineage>
</organism>
<dbReference type="Pfam" id="PF09243">
    <property type="entry name" value="Rsm22"/>
    <property type="match status" value="2"/>
</dbReference>
<evidence type="ECO:0000256" key="7">
    <source>
        <dbReference type="ARBA" id="ARBA00045681"/>
    </source>
</evidence>
<evidence type="ECO:0000256" key="1">
    <source>
        <dbReference type="ARBA" id="ARBA00004173"/>
    </source>
</evidence>
<accession>A0A0C3S692</accession>
<dbReference type="GO" id="GO:0006412">
    <property type="term" value="P:translation"/>
    <property type="evidence" value="ECO:0007669"/>
    <property type="project" value="InterPro"/>
</dbReference>
<evidence type="ECO:0000256" key="2">
    <source>
        <dbReference type="ARBA" id="ARBA00022723"/>
    </source>
</evidence>
<dbReference type="STRING" id="745531.A0A0C3S692"/>
<evidence type="ECO:0008006" key="11">
    <source>
        <dbReference type="Google" id="ProtNLM"/>
    </source>
</evidence>
<evidence type="ECO:0000256" key="8">
    <source>
        <dbReference type="SAM" id="MobiDB-lite"/>
    </source>
</evidence>
<dbReference type="GO" id="GO:0005763">
    <property type="term" value="C:mitochondrial small ribosomal subunit"/>
    <property type="evidence" value="ECO:0007669"/>
    <property type="project" value="TreeGrafter"/>
</dbReference>
<evidence type="ECO:0000313" key="9">
    <source>
        <dbReference type="EMBL" id="KIP11716.1"/>
    </source>
</evidence>
<evidence type="ECO:0000313" key="10">
    <source>
        <dbReference type="Proteomes" id="UP000053257"/>
    </source>
</evidence>
<reference evidence="9 10" key="1">
    <citation type="journal article" date="2014" name="PLoS Genet.">
        <title>Analysis of the Phlebiopsis gigantea genome, transcriptome and secretome provides insight into its pioneer colonization strategies of wood.</title>
        <authorList>
            <person name="Hori C."/>
            <person name="Ishida T."/>
            <person name="Igarashi K."/>
            <person name="Samejima M."/>
            <person name="Suzuki H."/>
            <person name="Master E."/>
            <person name="Ferreira P."/>
            <person name="Ruiz-Duenas F.J."/>
            <person name="Held B."/>
            <person name="Canessa P."/>
            <person name="Larrondo L.F."/>
            <person name="Schmoll M."/>
            <person name="Druzhinina I.S."/>
            <person name="Kubicek C.P."/>
            <person name="Gaskell J.A."/>
            <person name="Kersten P."/>
            <person name="St John F."/>
            <person name="Glasner J."/>
            <person name="Sabat G."/>
            <person name="Splinter BonDurant S."/>
            <person name="Syed K."/>
            <person name="Yadav J."/>
            <person name="Mgbeahuruike A.C."/>
            <person name="Kovalchuk A."/>
            <person name="Asiegbu F.O."/>
            <person name="Lackner G."/>
            <person name="Hoffmeister D."/>
            <person name="Rencoret J."/>
            <person name="Gutierrez A."/>
            <person name="Sun H."/>
            <person name="Lindquist E."/>
            <person name="Barry K."/>
            <person name="Riley R."/>
            <person name="Grigoriev I.V."/>
            <person name="Henrissat B."/>
            <person name="Kues U."/>
            <person name="Berka R.M."/>
            <person name="Martinez A.T."/>
            <person name="Covert S.F."/>
            <person name="Blanchette R.A."/>
            <person name="Cullen D."/>
        </authorList>
    </citation>
    <scope>NUCLEOTIDE SEQUENCE [LARGE SCALE GENOMIC DNA]</scope>
    <source>
        <strain evidence="9 10">11061_1 CR5-6</strain>
    </source>
</reference>
<feature type="compositionally biased region" description="Basic and acidic residues" evidence="8">
    <location>
        <begin position="528"/>
        <end position="543"/>
    </location>
</feature>
<dbReference type="GO" id="GO:0003735">
    <property type="term" value="F:structural constituent of ribosome"/>
    <property type="evidence" value="ECO:0007669"/>
    <property type="project" value="TreeGrafter"/>
</dbReference>
<evidence type="ECO:0000256" key="6">
    <source>
        <dbReference type="ARBA" id="ARBA00023128"/>
    </source>
</evidence>
<dbReference type="InterPro" id="IPR052571">
    <property type="entry name" value="Mt_RNA_Methyltransferase"/>
</dbReference>
<dbReference type="GO" id="GO:0008168">
    <property type="term" value="F:methyltransferase activity"/>
    <property type="evidence" value="ECO:0007669"/>
    <property type="project" value="InterPro"/>
</dbReference>
<evidence type="ECO:0000256" key="4">
    <source>
        <dbReference type="ARBA" id="ARBA00023004"/>
    </source>
</evidence>
<keyword evidence="3" id="KW-0809">Transit peptide</keyword>
<dbReference type="PANTHER" id="PTHR13184">
    <property type="entry name" value="37S RIBOSOMAL PROTEIN S22"/>
    <property type="match status" value="1"/>
</dbReference>
<dbReference type="EMBL" id="KN840444">
    <property type="protein sequence ID" value="KIP11716.1"/>
    <property type="molecule type" value="Genomic_DNA"/>
</dbReference>
<dbReference type="GO" id="GO:0051536">
    <property type="term" value="F:iron-sulfur cluster binding"/>
    <property type="evidence" value="ECO:0007669"/>
    <property type="project" value="UniProtKB-KW"/>
</dbReference>
<dbReference type="GO" id="GO:0046872">
    <property type="term" value="F:metal ion binding"/>
    <property type="evidence" value="ECO:0007669"/>
    <property type="project" value="UniProtKB-KW"/>
</dbReference>
<comment type="subcellular location">
    <subcellularLocation>
        <location evidence="1">Mitochondrion</location>
    </subcellularLocation>
</comment>
<feature type="region of interest" description="Disordered" evidence="8">
    <location>
        <begin position="520"/>
        <end position="610"/>
    </location>
</feature>
<dbReference type="AlphaFoldDB" id="A0A0C3S692"/>
<sequence>MPNAPLDLDSSMQALLRDAEMSILRHKDRRTQESLPHELEVYPNDPSADEDYMTAAELDAQEFDTESRSTRRSPAALFGSQRIGSVVVPLELQNTISRLIAESDKPMLHVDAKRLFLNETDDRAKWDTAYETHYKSKLQNARHAERDGTAFASVALPAHYSAIYSVLDHLKQRLGPEWFIERVIDWGAGTGSGLWATSHSFQKLLAPGVEDTDTQLSNSTLASYVGIERRLGLTTIGKRLVEGTALGNVNVTWQKAFHEENKLPRGEGRNVLALSAFMLSSLPTPAARKQMVKQIWESGAEMMVLIDHNSTAGFECIAEAREWLLRWGKRDIEDPETENAPIHGSHVVAPCPHDHACPLFRPGSSRTVCGFSQRLQRPDFVRKTKHAKGGHEDIGYSYVVIRRGARPPRPESKVGRLGEVGRWEQQKAAEALLPTTELAIHRDGDSLDHQALENSPADLEAPSSDLTTLELSPHDIETSLRSEAYYWPRLVFPPLKRSGHIILDGCTSEGKIMRMTIPRSQGKQPYYDARKSGWGDIFPHDPKNPPQERFQPEDVNKPIKNQHIGKRSKAPQRVSEYNYSKLAESLNEKRRLMKRENKLSREHHEHYGQE</sequence>
<dbReference type="InterPro" id="IPR015324">
    <property type="entry name" value="Ribosomal_Rsm22-like"/>
</dbReference>
<comment type="function">
    <text evidence="7">Mitochondrial ribosome (mitoribosome) assembly factor. Binds at the interface of the head and body domains of the mitochondrial small ribosomal subunit (mt-SSU), occluding the mRNA channel and preventing compaction of the head domain towards the body. Probable inactive methyltransferase: retains the characteristic folding and ability to bind S-adenosyl-L-methionine, but it probably lost its methyltransferase activity.</text>
</comment>
<keyword evidence="6" id="KW-0496">Mitochondrion</keyword>
<keyword evidence="2" id="KW-0479">Metal-binding</keyword>
<dbReference type="PANTHER" id="PTHR13184:SF5">
    <property type="entry name" value="METHYLTRANSFERASE-LIKE PROTEIN 17, MITOCHONDRIAL"/>
    <property type="match status" value="1"/>
</dbReference>
<feature type="compositionally biased region" description="Basic and acidic residues" evidence="8">
    <location>
        <begin position="586"/>
        <end position="610"/>
    </location>
</feature>
<dbReference type="Proteomes" id="UP000053257">
    <property type="component" value="Unassembled WGS sequence"/>
</dbReference>
<name>A0A0C3S692_PHLG1</name>
<protein>
    <recommendedName>
        <fullName evidence="11">Rsm22-domain-containing protein</fullName>
    </recommendedName>
</protein>
<keyword evidence="4" id="KW-0408">Iron</keyword>
<keyword evidence="5" id="KW-0411">Iron-sulfur</keyword>
<gene>
    <name evidence="9" type="ORF">PHLGIDRAFT_27739</name>
</gene>
<evidence type="ECO:0000256" key="3">
    <source>
        <dbReference type="ARBA" id="ARBA00022946"/>
    </source>
</evidence>
<dbReference type="HOGENOM" id="CLU_019579_0_0_1"/>
<keyword evidence="10" id="KW-1185">Reference proteome</keyword>